<dbReference type="AlphaFoldDB" id="A0A133U4P7"/>
<proteinExistence type="predicted"/>
<dbReference type="EMBL" id="LHXL01000053">
    <property type="protein sequence ID" value="KXA89158.1"/>
    <property type="molecule type" value="Genomic_DNA"/>
</dbReference>
<protein>
    <submittedName>
        <fullName evidence="1">Uncharacterized protein</fullName>
    </submittedName>
</protein>
<keyword evidence="2" id="KW-1185">Reference proteome</keyword>
<evidence type="ECO:0000313" key="2">
    <source>
        <dbReference type="Proteomes" id="UP000070589"/>
    </source>
</evidence>
<feature type="non-terminal residue" evidence="1">
    <location>
        <position position="1"/>
    </location>
</feature>
<gene>
    <name evidence="1" type="ORF">AKJ62_03705</name>
</gene>
<evidence type="ECO:0000313" key="1">
    <source>
        <dbReference type="EMBL" id="KXA89158.1"/>
    </source>
</evidence>
<comment type="caution">
    <text evidence="1">The sequence shown here is derived from an EMBL/GenBank/DDBJ whole genome shotgun (WGS) entry which is preliminary data.</text>
</comment>
<name>A0A133U4P7_9EURY</name>
<accession>A0A133U4P7</accession>
<sequence>LYKEVIKRPSVKIPTFDFSEDANVAPLYLSPPHIARPAVFLSLSIENNGEATARDCMIKVSLQNKEEEERISYYARWDNPGNDERYDLLPGESQKVHLFKIFLTTDFFMLKENSMIKEIESFLEKNEDIDADRLIEIGYKVFSPPGNPPGKVRMTMEMEKIKKEISEDFIKKAFIGKKDIRAQFCVYYPARKPPERQERSIRGGWMGEKIENPNKFTLKVRPIAENYQKPKVELKIKEEEYLDLSLEGIAEKIAKYEVTWQNQWDEKGYGKFKDKVINICKRILS</sequence>
<organism evidence="1 2">
    <name type="scientific">candidate division MSBL1 archaeon SCGC-AAA259D14</name>
    <dbReference type="NCBI Taxonomy" id="1698261"/>
    <lineage>
        <taxon>Archaea</taxon>
        <taxon>Methanobacteriati</taxon>
        <taxon>Methanobacteriota</taxon>
        <taxon>candidate division MSBL1</taxon>
    </lineage>
</organism>
<dbReference type="Proteomes" id="UP000070589">
    <property type="component" value="Unassembled WGS sequence"/>
</dbReference>
<reference evidence="1 2" key="1">
    <citation type="journal article" date="2016" name="Sci. Rep.">
        <title>Metabolic traits of an uncultured archaeal lineage -MSBL1- from brine pools of the Red Sea.</title>
        <authorList>
            <person name="Mwirichia R."/>
            <person name="Alam I."/>
            <person name="Rashid M."/>
            <person name="Vinu M."/>
            <person name="Ba-Alawi W."/>
            <person name="Anthony Kamau A."/>
            <person name="Kamanda Ngugi D."/>
            <person name="Goker M."/>
            <person name="Klenk H.P."/>
            <person name="Bajic V."/>
            <person name="Stingl U."/>
        </authorList>
    </citation>
    <scope>NUCLEOTIDE SEQUENCE [LARGE SCALE GENOMIC DNA]</scope>
    <source>
        <strain evidence="1">SCGC-AAA259D14</strain>
    </source>
</reference>